<dbReference type="OrthoDB" id="4357582at2759"/>
<evidence type="ECO:0000313" key="1">
    <source>
        <dbReference type="EMBL" id="CAG8897548.1"/>
    </source>
</evidence>
<reference evidence="1" key="1">
    <citation type="submission" date="2021-07" db="EMBL/GenBank/DDBJ databases">
        <authorList>
            <person name="Branca A.L. A."/>
        </authorList>
    </citation>
    <scope>NUCLEOTIDE SEQUENCE</scope>
</reference>
<dbReference type="AlphaFoldDB" id="A0A9W4KFQ8"/>
<protein>
    <submittedName>
        <fullName evidence="1">Uncharacterized protein</fullName>
    </submittedName>
</protein>
<organism evidence="1 2">
    <name type="scientific">Penicillium egyptiacum</name>
    <dbReference type="NCBI Taxonomy" id="1303716"/>
    <lineage>
        <taxon>Eukaryota</taxon>
        <taxon>Fungi</taxon>
        <taxon>Dikarya</taxon>
        <taxon>Ascomycota</taxon>
        <taxon>Pezizomycotina</taxon>
        <taxon>Eurotiomycetes</taxon>
        <taxon>Eurotiomycetidae</taxon>
        <taxon>Eurotiales</taxon>
        <taxon>Aspergillaceae</taxon>
        <taxon>Penicillium</taxon>
    </lineage>
</organism>
<sequence>MRTKRDPMLKYMANVVDFGEHSNNEIQRTVLPRTESGYKETLLIFDKFVELHPHSIIPPDI</sequence>
<proteinExistence type="predicted"/>
<dbReference type="Proteomes" id="UP001154252">
    <property type="component" value="Unassembled WGS sequence"/>
</dbReference>
<evidence type="ECO:0000313" key="2">
    <source>
        <dbReference type="Proteomes" id="UP001154252"/>
    </source>
</evidence>
<name>A0A9W4KFQ8_9EURO</name>
<comment type="caution">
    <text evidence="1">The sequence shown here is derived from an EMBL/GenBank/DDBJ whole genome shotgun (WGS) entry which is preliminary data.</text>
</comment>
<dbReference type="EMBL" id="CAJVRC010000860">
    <property type="protein sequence ID" value="CAG8897548.1"/>
    <property type="molecule type" value="Genomic_DNA"/>
</dbReference>
<keyword evidence="2" id="KW-1185">Reference proteome</keyword>
<accession>A0A9W4KFQ8</accession>
<gene>
    <name evidence="1" type="ORF">PEGY_LOCUS4725</name>
</gene>